<comment type="caution">
    <text evidence="12">The sequence shown here is derived from an EMBL/GenBank/DDBJ whole genome shotgun (WGS) entry which is preliminary data.</text>
</comment>
<dbReference type="EC" id="2.4.2.31" evidence="11"/>
<protein>
    <recommendedName>
        <fullName evidence="11">NAD(P)(+)--arginine ADP-ribosyltransferase</fullName>
        <ecNumber evidence="11">2.4.2.31</ecNumber>
    </recommendedName>
    <alternativeName>
        <fullName evidence="11">Mono(ADP-ribosyl)transferase</fullName>
    </alternativeName>
</protein>
<feature type="non-terminal residue" evidence="12">
    <location>
        <position position="287"/>
    </location>
</feature>
<accession>A0A8X7WT45</accession>
<dbReference type="AlphaFoldDB" id="A0A8X7WT45"/>
<evidence type="ECO:0000313" key="13">
    <source>
        <dbReference type="Proteomes" id="UP000886611"/>
    </source>
</evidence>
<dbReference type="GO" id="GO:0090729">
    <property type="term" value="F:toxin activity"/>
    <property type="evidence" value="ECO:0007669"/>
    <property type="project" value="UniProtKB-KW"/>
</dbReference>
<dbReference type="PRINTS" id="PR00970">
    <property type="entry name" value="RIBTRNSFRASE"/>
</dbReference>
<dbReference type="GO" id="GO:0005576">
    <property type="term" value="C:extracellular region"/>
    <property type="evidence" value="ECO:0007669"/>
    <property type="project" value="UniProtKB-SubCell"/>
</dbReference>
<dbReference type="SUPFAM" id="SSF56399">
    <property type="entry name" value="ADP-ribosylation"/>
    <property type="match status" value="1"/>
</dbReference>
<keyword evidence="8 11" id="KW-0521">NADP</keyword>
<evidence type="ECO:0000256" key="5">
    <source>
        <dbReference type="ARBA" id="ARBA00022676"/>
    </source>
</evidence>
<gene>
    <name evidence="12" type="primary">Art5_4</name>
    <name evidence="12" type="ORF">GTO96_0006929</name>
</gene>
<reference evidence="12 13" key="1">
    <citation type="journal article" date="2021" name="Cell">
        <title>Tracing the genetic footprints of vertebrate landing in non-teleost ray-finned fishes.</title>
        <authorList>
            <person name="Bi X."/>
            <person name="Wang K."/>
            <person name="Yang L."/>
            <person name="Pan H."/>
            <person name="Jiang H."/>
            <person name="Wei Q."/>
            <person name="Fang M."/>
            <person name="Yu H."/>
            <person name="Zhu C."/>
            <person name="Cai Y."/>
            <person name="He Y."/>
            <person name="Gan X."/>
            <person name="Zeng H."/>
            <person name="Yu D."/>
            <person name="Zhu Y."/>
            <person name="Jiang H."/>
            <person name="Qiu Q."/>
            <person name="Yang H."/>
            <person name="Zhang Y.E."/>
            <person name="Wang W."/>
            <person name="Zhu M."/>
            <person name="He S."/>
            <person name="Zhang G."/>
        </authorList>
    </citation>
    <scope>NUCLEOTIDE SEQUENCE [LARGE SCALE GENOMIC DNA]</scope>
    <source>
        <strain evidence="12">Bchr_013</strain>
    </source>
</reference>
<dbReference type="PROSITE" id="PS51996">
    <property type="entry name" value="TR_MART"/>
    <property type="match status" value="1"/>
</dbReference>
<evidence type="ECO:0000256" key="6">
    <source>
        <dbReference type="ARBA" id="ARBA00022679"/>
    </source>
</evidence>
<proteinExistence type="inferred from homology"/>
<keyword evidence="7" id="KW-0548">Nucleotidyltransferase</keyword>
<dbReference type="Pfam" id="PF01129">
    <property type="entry name" value="ART"/>
    <property type="match status" value="1"/>
</dbReference>
<dbReference type="InterPro" id="IPR050999">
    <property type="entry name" value="ADP-ribosyltransferase_ARG"/>
</dbReference>
<dbReference type="GO" id="GO:0016779">
    <property type="term" value="F:nucleotidyltransferase activity"/>
    <property type="evidence" value="ECO:0007669"/>
    <property type="project" value="UniProtKB-KW"/>
</dbReference>
<evidence type="ECO:0000256" key="10">
    <source>
        <dbReference type="ARBA" id="ARBA00047597"/>
    </source>
</evidence>
<comment type="subcellular location">
    <subcellularLocation>
        <location evidence="1">Secreted</location>
    </subcellularLocation>
</comment>
<keyword evidence="11" id="KW-0520">NAD</keyword>
<keyword evidence="9" id="KW-0843">Virulence</keyword>
<dbReference type="EMBL" id="JAATIS010009265">
    <property type="protein sequence ID" value="KAG2455520.1"/>
    <property type="molecule type" value="Genomic_DNA"/>
</dbReference>
<keyword evidence="6 11" id="KW-0808">Transferase</keyword>
<organism evidence="12 13">
    <name type="scientific">Polypterus senegalus</name>
    <name type="common">Senegal bichir</name>
    <dbReference type="NCBI Taxonomy" id="55291"/>
    <lineage>
        <taxon>Eukaryota</taxon>
        <taxon>Metazoa</taxon>
        <taxon>Chordata</taxon>
        <taxon>Craniata</taxon>
        <taxon>Vertebrata</taxon>
        <taxon>Euteleostomi</taxon>
        <taxon>Actinopterygii</taxon>
        <taxon>Polypteriformes</taxon>
        <taxon>Polypteridae</taxon>
        <taxon>Polypterus</taxon>
    </lineage>
</organism>
<keyword evidence="3" id="KW-0964">Secreted</keyword>
<dbReference type="GO" id="GO:0003950">
    <property type="term" value="F:NAD+ poly-ADP-ribosyltransferase activity"/>
    <property type="evidence" value="ECO:0007669"/>
    <property type="project" value="TreeGrafter"/>
</dbReference>
<comment type="catalytic activity">
    <reaction evidence="10 11">
        <text>L-arginyl-[protein] + NAD(+) = N(omega)-(ADP-D-ribosyl)-L-arginyl-[protein] + nicotinamide + H(+)</text>
        <dbReference type="Rhea" id="RHEA:19149"/>
        <dbReference type="Rhea" id="RHEA-COMP:10532"/>
        <dbReference type="Rhea" id="RHEA-COMP:15087"/>
        <dbReference type="ChEBI" id="CHEBI:15378"/>
        <dbReference type="ChEBI" id="CHEBI:17154"/>
        <dbReference type="ChEBI" id="CHEBI:29965"/>
        <dbReference type="ChEBI" id="CHEBI:57540"/>
        <dbReference type="ChEBI" id="CHEBI:142554"/>
        <dbReference type="EC" id="2.4.2.31"/>
    </reaction>
</comment>
<name>A0A8X7WT45_POLSE</name>
<comment type="similarity">
    <text evidence="2 11">Belongs to the Arg-specific ADP-ribosyltransferase family.</text>
</comment>
<dbReference type="GO" id="GO:0106274">
    <property type="term" value="F:NAD+-protein-arginine ADP-ribosyltransferase activity"/>
    <property type="evidence" value="ECO:0007669"/>
    <property type="project" value="UniProtKB-EC"/>
</dbReference>
<evidence type="ECO:0000256" key="11">
    <source>
        <dbReference type="RuleBase" id="RU361228"/>
    </source>
</evidence>
<evidence type="ECO:0000313" key="12">
    <source>
        <dbReference type="EMBL" id="KAG2455520.1"/>
    </source>
</evidence>
<dbReference type="PANTHER" id="PTHR10339">
    <property type="entry name" value="ADP-RIBOSYLTRANSFERASE"/>
    <property type="match status" value="1"/>
</dbReference>
<evidence type="ECO:0000256" key="8">
    <source>
        <dbReference type="ARBA" id="ARBA00022857"/>
    </source>
</evidence>
<evidence type="ECO:0000256" key="9">
    <source>
        <dbReference type="ARBA" id="ARBA00023026"/>
    </source>
</evidence>
<keyword evidence="4" id="KW-0800">Toxin</keyword>
<evidence type="ECO:0000256" key="7">
    <source>
        <dbReference type="ARBA" id="ARBA00022695"/>
    </source>
</evidence>
<dbReference type="PANTHER" id="PTHR10339:SF25">
    <property type="entry name" value="SECRETED EXOENZYME S"/>
    <property type="match status" value="1"/>
</dbReference>
<dbReference type="Gene3D" id="3.90.176.10">
    <property type="entry name" value="Toxin ADP-ribosyltransferase, Chain A, domain 1"/>
    <property type="match status" value="1"/>
</dbReference>
<dbReference type="InterPro" id="IPR000768">
    <property type="entry name" value="ART"/>
</dbReference>
<keyword evidence="13" id="KW-1185">Reference proteome</keyword>
<sequence length="287" mass="32580">MSSCLKLILKLGRWTSLGPQFMRLILQLAVSLTEIAQMVNHLRSSYMHESSYDDNYKGCQLERKKEVKESFLTYELNNNTAFRCAWKKAEQYWKSKTFPSGVDKEVLLAVTAYTSNSCHSNLNEVVKAGVKNVTSSNYRSMHFLLTTAMKNLTVYTNVTYRGVNVTIRPKVGEAFRFGRFASSSRNRSKAEKFGNETVFIITTRHGIDIANYSLFLDEEEVLIPPYEEFQVTAVNNNEVTLLSQKATVYYRCVPLSGSPRIGITTLEVGLCSSFIVTLQIFFNTSIL</sequence>
<evidence type="ECO:0000256" key="3">
    <source>
        <dbReference type="ARBA" id="ARBA00022525"/>
    </source>
</evidence>
<evidence type="ECO:0000256" key="2">
    <source>
        <dbReference type="ARBA" id="ARBA00009558"/>
    </source>
</evidence>
<evidence type="ECO:0000256" key="1">
    <source>
        <dbReference type="ARBA" id="ARBA00004613"/>
    </source>
</evidence>
<feature type="non-terminal residue" evidence="12">
    <location>
        <position position="1"/>
    </location>
</feature>
<keyword evidence="5 11" id="KW-0328">Glycosyltransferase</keyword>
<dbReference type="Proteomes" id="UP000886611">
    <property type="component" value="Unassembled WGS sequence"/>
</dbReference>
<evidence type="ECO:0000256" key="4">
    <source>
        <dbReference type="ARBA" id="ARBA00022656"/>
    </source>
</evidence>